<dbReference type="InterPro" id="IPR029063">
    <property type="entry name" value="SAM-dependent_MTases_sf"/>
</dbReference>
<dbReference type="Gene3D" id="3.40.50.150">
    <property type="entry name" value="Vaccinia Virus protein VP39"/>
    <property type="match status" value="1"/>
</dbReference>
<dbReference type="STRING" id="767519.SAMN05216559_3941"/>
<dbReference type="GO" id="GO:0032259">
    <property type="term" value="P:methylation"/>
    <property type="evidence" value="ECO:0007669"/>
    <property type="project" value="UniProtKB-KW"/>
</dbReference>
<dbReference type="EMBL" id="FOZK01000005">
    <property type="protein sequence ID" value="SFS11772.1"/>
    <property type="molecule type" value="Genomic_DNA"/>
</dbReference>
<gene>
    <name evidence="4" type="ORF">SAMN05216559_3941</name>
</gene>
<dbReference type="PANTHER" id="PTHR43861">
    <property type="entry name" value="TRANS-ACONITATE 2-METHYLTRANSFERASE-RELATED"/>
    <property type="match status" value="1"/>
</dbReference>
<proteinExistence type="predicted"/>
<reference evidence="4 5" key="1">
    <citation type="submission" date="2016-10" db="EMBL/GenBank/DDBJ databases">
        <authorList>
            <person name="de Groot N.N."/>
        </authorList>
    </citation>
    <scope>NUCLEOTIDE SEQUENCE [LARGE SCALE GENOMIC DNA]</scope>
    <source>
        <strain evidence="4 5">CGMCC 1.10457</strain>
    </source>
</reference>
<dbReference type="CDD" id="cd02440">
    <property type="entry name" value="AdoMet_MTases"/>
    <property type="match status" value="1"/>
</dbReference>
<keyword evidence="2 4" id="KW-0808">Transferase</keyword>
<protein>
    <submittedName>
        <fullName evidence="4">Methyltransferase domain-containing protein</fullName>
    </submittedName>
</protein>
<evidence type="ECO:0000313" key="4">
    <source>
        <dbReference type="EMBL" id="SFS11772.1"/>
    </source>
</evidence>
<dbReference type="SUPFAM" id="SSF53335">
    <property type="entry name" value="S-adenosyl-L-methionine-dependent methyltransferases"/>
    <property type="match status" value="1"/>
</dbReference>
<dbReference type="PANTHER" id="PTHR43861:SF1">
    <property type="entry name" value="TRANS-ACONITATE 2-METHYLTRANSFERASE"/>
    <property type="match status" value="1"/>
</dbReference>
<keyword evidence="5" id="KW-1185">Reference proteome</keyword>
<dbReference type="GO" id="GO:0008168">
    <property type="term" value="F:methyltransferase activity"/>
    <property type="evidence" value="ECO:0007669"/>
    <property type="project" value="UniProtKB-KW"/>
</dbReference>
<evidence type="ECO:0000256" key="2">
    <source>
        <dbReference type="ARBA" id="ARBA00022679"/>
    </source>
</evidence>
<dbReference type="InterPro" id="IPR041698">
    <property type="entry name" value="Methyltransf_25"/>
</dbReference>
<evidence type="ECO:0000256" key="1">
    <source>
        <dbReference type="ARBA" id="ARBA00022603"/>
    </source>
</evidence>
<evidence type="ECO:0000313" key="5">
    <source>
        <dbReference type="Proteomes" id="UP000199062"/>
    </source>
</evidence>
<dbReference type="Proteomes" id="UP000199062">
    <property type="component" value="Unassembled WGS sequence"/>
</dbReference>
<dbReference type="Pfam" id="PF13649">
    <property type="entry name" value="Methyltransf_25"/>
    <property type="match status" value="1"/>
</dbReference>
<dbReference type="RefSeq" id="WP_394327774.1">
    <property type="nucleotide sequence ID" value="NZ_FOZK01000005.1"/>
</dbReference>
<feature type="domain" description="Methyltransferase" evidence="3">
    <location>
        <begin position="41"/>
        <end position="130"/>
    </location>
</feature>
<keyword evidence="1 4" id="KW-0489">Methyltransferase</keyword>
<sequence>MSDDSPTNRWDADDYDGDHAFVHEMGASVVDLLDPASGERVLDLGCGTGHLTAEIAAAVGDEGAVVGVDQSAEMVAEARDQYPDLAFERADATEFASDEPFDAVFSNAALHWMTDQDAVVERVADVLRRGSDDSTGGGRFVAEMGGSGNVATIVDATIRELANRGYEASSPWYFPTVGEQASLLERHGFEVRLMRLFDRPTELDGGREGLRNWLGMFGDSLLAGPDEAERRAVVAAVEDRCRDALFDAESGTWTADYRRLRFEAVRTTA</sequence>
<accession>A0A1I6M8B0</accession>
<organism evidence="4 5">
    <name type="scientific">Halomicrobium zhouii</name>
    <dbReference type="NCBI Taxonomy" id="767519"/>
    <lineage>
        <taxon>Archaea</taxon>
        <taxon>Methanobacteriati</taxon>
        <taxon>Methanobacteriota</taxon>
        <taxon>Stenosarchaea group</taxon>
        <taxon>Halobacteria</taxon>
        <taxon>Halobacteriales</taxon>
        <taxon>Haloarculaceae</taxon>
        <taxon>Halomicrobium</taxon>
    </lineage>
</organism>
<evidence type="ECO:0000259" key="3">
    <source>
        <dbReference type="Pfam" id="PF13649"/>
    </source>
</evidence>
<dbReference type="AlphaFoldDB" id="A0A1I6M8B0"/>
<name>A0A1I6M8B0_9EURY</name>